<dbReference type="Proteomes" id="UP000053237">
    <property type="component" value="Unassembled WGS sequence"/>
</dbReference>
<keyword evidence="4" id="KW-0964">Secreted</keyword>
<evidence type="ECO:0000256" key="8">
    <source>
        <dbReference type="PROSITE-ProRule" id="PRU00607"/>
    </source>
</evidence>
<dbReference type="PANTHER" id="PTHR11315:SF0">
    <property type="entry name" value="FOLATE GAMMA-GLUTAMYL HYDROLASE"/>
    <property type="match status" value="1"/>
</dbReference>
<evidence type="ECO:0000256" key="4">
    <source>
        <dbReference type="ARBA" id="ARBA00022525"/>
    </source>
</evidence>
<evidence type="ECO:0000256" key="5">
    <source>
        <dbReference type="ARBA" id="ARBA00022729"/>
    </source>
</evidence>
<dbReference type="GO" id="GO:0046900">
    <property type="term" value="P:tetrahydrofolylpolyglutamate metabolic process"/>
    <property type="evidence" value="ECO:0007669"/>
    <property type="project" value="TreeGrafter"/>
</dbReference>
<dbReference type="GO" id="GO:0005773">
    <property type="term" value="C:vacuole"/>
    <property type="evidence" value="ECO:0007669"/>
    <property type="project" value="TreeGrafter"/>
</dbReference>
<dbReference type="FunFam" id="3.40.50.880:FF:000054">
    <property type="entry name" value="Folate gamma-glutamyl hydrolase"/>
    <property type="match status" value="1"/>
</dbReference>
<keyword evidence="5 9" id="KW-0732">Signal</keyword>
<dbReference type="InParanoid" id="A0A024GIG4"/>
<name>A0A024GIG4_9STRA</name>
<evidence type="ECO:0000256" key="6">
    <source>
        <dbReference type="ARBA" id="ARBA00022801"/>
    </source>
</evidence>
<dbReference type="EMBL" id="CAIX01000137">
    <property type="protein sequence ID" value="CCI46683.1"/>
    <property type="molecule type" value="Genomic_DNA"/>
</dbReference>
<feature type="active site" description="Proton donor" evidence="7">
    <location>
        <position position="222"/>
    </location>
</feature>
<dbReference type="PANTHER" id="PTHR11315">
    <property type="entry name" value="PROTEASE FAMILY C26 GAMMA-GLUTAMYL HYDROLASE"/>
    <property type="match status" value="1"/>
</dbReference>
<feature type="active site" evidence="8">
    <location>
        <position position="222"/>
    </location>
</feature>
<comment type="subcellular location">
    <subcellularLocation>
        <location evidence="1">Secreted</location>
        <location evidence="1">Extracellular space</location>
    </subcellularLocation>
</comment>
<keyword evidence="6 8" id="KW-0378">Hydrolase</keyword>
<sequence length="313" mass="35202">MLFAFFLASLALAVDAGDRPIIGVFAHPATSNGDYLAASYVKWVESAGGRVVPIPYNAPIEYLSSIVPQFNGILFPGGAAELNDQATFIVRLAIALNDKGTHFPIWGTCLGLEWLLQITADDKEILDQGFDASNISLPLNFTDEARSSRLFGSMNADVYNWLATKPLTMNSHVNGITTKHFEQSREVSSFYNALATNVDRNGVEFISAFEAYNYPIYGVQFHPEKSMFEFGEKDSGTPHEVINHSFEAISASQYFANFFVNEARMNDQKFHDPHEEQAALIYNYRTYTVKSPKFVETYLFKHDYPTSFWKVFV</sequence>
<dbReference type="AlphaFoldDB" id="A0A024GIG4"/>
<feature type="active site" description="Nucleophile" evidence="7 8">
    <location>
        <position position="109"/>
    </location>
</feature>
<dbReference type="InterPro" id="IPR015527">
    <property type="entry name" value="Pept_C26_g-glut_hydrolase"/>
</dbReference>
<comment type="caution">
    <text evidence="10">The sequence shown here is derived from an EMBL/GenBank/DDBJ whole genome shotgun (WGS) entry which is preliminary data.</text>
</comment>
<evidence type="ECO:0000313" key="10">
    <source>
        <dbReference type="EMBL" id="CCI46683.1"/>
    </source>
</evidence>
<evidence type="ECO:0000256" key="9">
    <source>
        <dbReference type="SAM" id="SignalP"/>
    </source>
</evidence>
<accession>A0A024GIG4</accession>
<evidence type="ECO:0000256" key="7">
    <source>
        <dbReference type="PIRSR" id="PIRSR615527-1"/>
    </source>
</evidence>
<keyword evidence="11" id="KW-1185">Reference proteome</keyword>
<dbReference type="GO" id="GO:0034722">
    <property type="term" value="F:gamma-glutamyl-peptidase activity"/>
    <property type="evidence" value="ECO:0007669"/>
    <property type="project" value="UniProtKB-UniRule"/>
</dbReference>
<evidence type="ECO:0000256" key="1">
    <source>
        <dbReference type="ARBA" id="ARBA00004239"/>
    </source>
</evidence>
<dbReference type="SUPFAM" id="SSF52317">
    <property type="entry name" value="Class I glutamine amidotransferase-like"/>
    <property type="match status" value="1"/>
</dbReference>
<dbReference type="Gene3D" id="3.40.50.880">
    <property type="match status" value="1"/>
</dbReference>
<dbReference type="EC" id="3.4.19.9" evidence="3 8"/>
<comment type="catalytic activity">
    <reaction evidence="8">
        <text>(6S)-5,6,7,8-tetrahydrofolyl-(gamma-L-Glu)(n) + (n-1) H2O = (6S)-5,6,7,8-tetrahydrofolate + (n-1) L-glutamate</text>
        <dbReference type="Rhea" id="RHEA:56784"/>
        <dbReference type="Rhea" id="RHEA-COMP:14738"/>
        <dbReference type="ChEBI" id="CHEBI:15377"/>
        <dbReference type="ChEBI" id="CHEBI:29985"/>
        <dbReference type="ChEBI" id="CHEBI:57453"/>
        <dbReference type="ChEBI" id="CHEBI:141005"/>
        <dbReference type="EC" id="3.4.19.9"/>
    </reaction>
</comment>
<dbReference type="InterPro" id="IPR011697">
    <property type="entry name" value="Peptidase_C26"/>
</dbReference>
<dbReference type="InterPro" id="IPR029062">
    <property type="entry name" value="Class_I_gatase-like"/>
</dbReference>
<evidence type="ECO:0000256" key="2">
    <source>
        <dbReference type="ARBA" id="ARBA00011083"/>
    </source>
</evidence>
<dbReference type="OrthoDB" id="64220at2759"/>
<organism evidence="10 11">
    <name type="scientific">Albugo candida</name>
    <dbReference type="NCBI Taxonomy" id="65357"/>
    <lineage>
        <taxon>Eukaryota</taxon>
        <taxon>Sar</taxon>
        <taxon>Stramenopiles</taxon>
        <taxon>Oomycota</taxon>
        <taxon>Peronosporomycetes</taxon>
        <taxon>Albuginales</taxon>
        <taxon>Albuginaceae</taxon>
        <taxon>Albugo</taxon>
    </lineage>
</organism>
<dbReference type="Pfam" id="PF07722">
    <property type="entry name" value="Peptidase_C26"/>
    <property type="match status" value="1"/>
</dbReference>
<feature type="chain" id="PRO_5001532435" description="folate gamma-glutamyl hydrolase" evidence="9">
    <location>
        <begin position="17"/>
        <end position="313"/>
    </location>
</feature>
<dbReference type="STRING" id="65357.A0A024GIG4"/>
<protein>
    <recommendedName>
        <fullName evidence="3 8">folate gamma-glutamyl hydrolase</fullName>
        <ecNumber evidence="3 8">3.4.19.9</ecNumber>
    </recommendedName>
</protein>
<gene>
    <name evidence="10" type="ORF">BN9_076380</name>
</gene>
<comment type="similarity">
    <text evidence="2">Belongs to the peptidase C26 family.</text>
</comment>
<evidence type="ECO:0000313" key="11">
    <source>
        <dbReference type="Proteomes" id="UP000053237"/>
    </source>
</evidence>
<dbReference type="PROSITE" id="PS51275">
    <property type="entry name" value="PEPTIDASE_C26_GGH"/>
    <property type="match status" value="1"/>
</dbReference>
<reference evidence="10 11" key="1">
    <citation type="submission" date="2012-05" db="EMBL/GenBank/DDBJ databases">
        <title>Recombination and specialization in a pathogen metapopulation.</title>
        <authorList>
            <person name="Gardiner A."/>
            <person name="Kemen E."/>
            <person name="Schultz-Larsen T."/>
            <person name="MacLean D."/>
            <person name="Van Oosterhout C."/>
            <person name="Jones J.D.G."/>
        </authorList>
    </citation>
    <scope>NUCLEOTIDE SEQUENCE [LARGE SCALE GENOMIC DNA]</scope>
    <source>
        <strain evidence="10 11">Ac Nc2</strain>
    </source>
</reference>
<dbReference type="GO" id="GO:0005576">
    <property type="term" value="C:extracellular region"/>
    <property type="evidence" value="ECO:0007669"/>
    <property type="project" value="UniProtKB-SubCell"/>
</dbReference>
<dbReference type="PROSITE" id="PS51273">
    <property type="entry name" value="GATASE_TYPE_1"/>
    <property type="match status" value="1"/>
</dbReference>
<feature type="signal peptide" evidence="9">
    <location>
        <begin position="1"/>
        <end position="16"/>
    </location>
</feature>
<evidence type="ECO:0000256" key="3">
    <source>
        <dbReference type="ARBA" id="ARBA00012886"/>
    </source>
</evidence>
<proteinExistence type="inferred from homology"/>